<dbReference type="OrthoDB" id="9811314at2"/>
<dbReference type="GO" id="GO:0046872">
    <property type="term" value="F:metal ion binding"/>
    <property type="evidence" value="ECO:0007669"/>
    <property type="project" value="InterPro"/>
</dbReference>
<evidence type="ECO:0000313" key="4">
    <source>
        <dbReference type="Proteomes" id="UP000467305"/>
    </source>
</evidence>
<dbReference type="InterPro" id="IPR011249">
    <property type="entry name" value="Metalloenz_LuxS/M16"/>
</dbReference>
<evidence type="ECO:0000313" key="3">
    <source>
        <dbReference type="EMBL" id="KAB1160571.1"/>
    </source>
</evidence>
<dbReference type="InterPro" id="IPR007863">
    <property type="entry name" value="Peptidase_M16_C"/>
</dbReference>
<dbReference type="PANTHER" id="PTHR11851">
    <property type="entry name" value="METALLOPROTEASE"/>
    <property type="match status" value="1"/>
</dbReference>
<protein>
    <submittedName>
        <fullName evidence="3">Insulinase family protein</fullName>
    </submittedName>
</protein>
<dbReference type="Gene3D" id="3.30.830.10">
    <property type="entry name" value="Metalloenzyme, LuxS/M16 peptidase-like"/>
    <property type="match status" value="2"/>
</dbReference>
<gene>
    <name evidence="3" type="ORF">F7018_01470</name>
</gene>
<keyword evidence="1" id="KW-0732">Signal</keyword>
<dbReference type="SUPFAM" id="SSF63411">
    <property type="entry name" value="LuxS/MPP-like metallohydrolase"/>
    <property type="match status" value="2"/>
</dbReference>
<comment type="caution">
    <text evidence="3">The sequence shown here is derived from an EMBL/GenBank/DDBJ whole genome shotgun (WGS) entry which is preliminary data.</text>
</comment>
<proteinExistence type="predicted"/>
<dbReference type="Proteomes" id="UP000467305">
    <property type="component" value="Unassembled WGS sequence"/>
</dbReference>
<dbReference type="PANTHER" id="PTHR11851:SF225">
    <property type="entry name" value="NON-PEPTIDASE HOMOLOG YMXG"/>
    <property type="match status" value="1"/>
</dbReference>
<feature type="domain" description="Peptidase M16 C-terminal" evidence="2">
    <location>
        <begin position="198"/>
        <end position="376"/>
    </location>
</feature>
<sequence length="682" mass="74764">MKTKILSLVAILAMSFAVNAQRDLNKQPKPGPAPKVQLGKAEKFKLPNGLQVIMVENHKLPRASASLTIDNKPVAEGSKAGLADLMGGLLGNGTTSISKDDFNEKVDYLGAFVSYSKDGAYASSLKKYFSEVLGLMADGVKNPVFSQEEFDKAVARTLDGLKSNEKSVSAIASRVQDVLTYGKNHPYGEFTTPESIKSVTLADVKNNYNTYYRPNNSYLVIVGDINPAKTKKLVTKLFSGWKAGNIPSATLPKPTNPTTTEIDFIDMPNAVQSEIAVINNIDLVLGDKDYYAALLANNILGGGGTARLFMNLREDKGYTYGSYSSVRQSRNAATFRATAAVRNMVTDSSVVELQKEINKIRYQKVSPEELKNAKAKYIGNFVMDVQKPRTAARYALNIARYNLPADFYENYLANINAVTLEDVQNAAIKYFRGDKARIIITGKGIDVLKNLEKNSDYKINYFDKKGNPTTKPEMSLPIPAGVTATTVIDNYFKAIGGKSKVGNVKSTMISSNAKLQGMQLSLVQKNAAPNKSSVVVSVMGNVMQKMVFDGTKGYQEARGQKKELEGKELEKAKGESAPFADNAYKNGKLERIEPVEGKSAYVIKYGDSEIFYDTTSGLKIKEIETIKTPQGEIKSPTLFSDYKEVNGIKFPHKVTRSFGPQKVDFIITEVKINEGVSDADFK</sequence>
<organism evidence="3 4">
    <name type="scientific">Tenacibaculum aiptasiae</name>
    <dbReference type="NCBI Taxonomy" id="426481"/>
    <lineage>
        <taxon>Bacteria</taxon>
        <taxon>Pseudomonadati</taxon>
        <taxon>Bacteroidota</taxon>
        <taxon>Flavobacteriia</taxon>
        <taxon>Flavobacteriales</taxon>
        <taxon>Flavobacteriaceae</taxon>
        <taxon>Tenacibaculum</taxon>
    </lineage>
</organism>
<dbReference type="AlphaFoldDB" id="A0A7J5ATA4"/>
<keyword evidence="4" id="KW-1185">Reference proteome</keyword>
<dbReference type="RefSeq" id="WP_150898200.1">
    <property type="nucleotide sequence ID" value="NZ_WAAU01000003.1"/>
</dbReference>
<reference evidence="3 4" key="1">
    <citation type="submission" date="2019-09" db="EMBL/GenBank/DDBJ databases">
        <authorList>
            <person name="Cao W.R."/>
        </authorList>
    </citation>
    <scope>NUCLEOTIDE SEQUENCE [LARGE SCALE GENOMIC DNA]</scope>
    <source>
        <strain evidence="4">a4</strain>
    </source>
</reference>
<evidence type="ECO:0000259" key="2">
    <source>
        <dbReference type="Pfam" id="PF05193"/>
    </source>
</evidence>
<feature type="signal peptide" evidence="1">
    <location>
        <begin position="1"/>
        <end position="20"/>
    </location>
</feature>
<feature type="chain" id="PRO_5029560956" evidence="1">
    <location>
        <begin position="21"/>
        <end position="682"/>
    </location>
</feature>
<dbReference type="EMBL" id="WAAU01000003">
    <property type="protein sequence ID" value="KAB1160571.1"/>
    <property type="molecule type" value="Genomic_DNA"/>
</dbReference>
<name>A0A7J5ATA4_9FLAO</name>
<accession>A0A7J5ATA4</accession>
<evidence type="ECO:0000256" key="1">
    <source>
        <dbReference type="SAM" id="SignalP"/>
    </source>
</evidence>
<dbReference type="Pfam" id="PF05193">
    <property type="entry name" value="Peptidase_M16_C"/>
    <property type="match status" value="1"/>
</dbReference>
<dbReference type="InterPro" id="IPR050361">
    <property type="entry name" value="MPP/UQCRC_Complex"/>
</dbReference>